<sequence>MQQFSLNKYIASGLSKAAAIVGAEESLFRPSGPNDPVGGTPLMTLFCAWDVKSSFRMTETAQPNHAYATLMADQTLVQPGDYLVGQDTHFVVRVEPLRPALCVLCNETIDFLNTEVATTAGTNAYGGHVAANDTPIGTAWPVSMSARTRGGTDVTKLPSDTRGVYYDVLAPVMPGITLSFGMRVQDSALQDYEIISAELSDFGWKLVVGLATT</sequence>
<keyword evidence="2" id="KW-1185">Reference proteome</keyword>
<dbReference type="RefSeq" id="WP_422863245.1">
    <property type="nucleotide sequence ID" value="NZ_JAMSKV010000003.1"/>
</dbReference>
<organism evidence="1 2">
    <name type="scientific">Endosaccharibacter trunci</name>
    <dbReference type="NCBI Taxonomy" id="2812733"/>
    <lineage>
        <taxon>Bacteria</taxon>
        <taxon>Pseudomonadati</taxon>
        <taxon>Pseudomonadota</taxon>
        <taxon>Alphaproteobacteria</taxon>
        <taxon>Acetobacterales</taxon>
        <taxon>Acetobacteraceae</taxon>
        <taxon>Endosaccharibacter</taxon>
    </lineage>
</organism>
<gene>
    <name evidence="1" type="ORF">NFI95_04920</name>
</gene>
<dbReference type="Proteomes" id="UP001524587">
    <property type="component" value="Unassembled WGS sequence"/>
</dbReference>
<dbReference type="EMBL" id="JAMSKV010000003">
    <property type="protein sequence ID" value="MCQ8277785.1"/>
    <property type="molecule type" value="Genomic_DNA"/>
</dbReference>
<evidence type="ECO:0000313" key="2">
    <source>
        <dbReference type="Proteomes" id="UP001524587"/>
    </source>
</evidence>
<name>A0ABT1W5U2_9PROT</name>
<accession>A0ABT1W5U2</accession>
<comment type="caution">
    <text evidence="1">The sequence shown here is derived from an EMBL/GenBank/DDBJ whole genome shotgun (WGS) entry which is preliminary data.</text>
</comment>
<protein>
    <submittedName>
        <fullName evidence="1">Uncharacterized protein</fullName>
    </submittedName>
</protein>
<proteinExistence type="predicted"/>
<reference evidence="1 2" key="1">
    <citation type="submission" date="2022-06" db="EMBL/GenBank/DDBJ databases">
        <title>Endosaccharibacter gen. nov., sp. nov., endophytic bacteria isolated from sugarcane.</title>
        <authorList>
            <person name="Pitiwittayakul N."/>
            <person name="Yukphan P."/>
            <person name="Charoenyingcharoen P."/>
            <person name="Tanasupawat S."/>
        </authorList>
    </citation>
    <scope>NUCLEOTIDE SEQUENCE [LARGE SCALE GENOMIC DNA]</scope>
    <source>
        <strain evidence="1 2">KSS8</strain>
    </source>
</reference>
<evidence type="ECO:0000313" key="1">
    <source>
        <dbReference type="EMBL" id="MCQ8277785.1"/>
    </source>
</evidence>